<keyword evidence="5" id="KW-1185">Reference proteome</keyword>
<dbReference type="Gene3D" id="3.40.50.300">
    <property type="entry name" value="P-loop containing nucleotide triphosphate hydrolases"/>
    <property type="match status" value="1"/>
</dbReference>
<dbReference type="OMA" id="WEHIAEY"/>
<evidence type="ECO:0000259" key="3">
    <source>
        <dbReference type="Pfam" id="PF00685"/>
    </source>
</evidence>
<dbReference type="EMBL" id="VCGU01000008">
    <property type="protein sequence ID" value="TRY72482.1"/>
    <property type="molecule type" value="Genomic_DNA"/>
</dbReference>
<organism evidence="4 5">
    <name type="scientific">Tigriopus californicus</name>
    <name type="common">Marine copepod</name>
    <dbReference type="NCBI Taxonomy" id="6832"/>
    <lineage>
        <taxon>Eukaryota</taxon>
        <taxon>Metazoa</taxon>
        <taxon>Ecdysozoa</taxon>
        <taxon>Arthropoda</taxon>
        <taxon>Crustacea</taxon>
        <taxon>Multicrustacea</taxon>
        <taxon>Hexanauplia</taxon>
        <taxon>Copepoda</taxon>
        <taxon>Harpacticoida</taxon>
        <taxon>Harpacticidae</taxon>
        <taxon>Tigriopus</taxon>
    </lineage>
</organism>
<evidence type="ECO:0000313" key="4">
    <source>
        <dbReference type="EMBL" id="TRY72482.1"/>
    </source>
</evidence>
<evidence type="ECO:0000313" key="5">
    <source>
        <dbReference type="Proteomes" id="UP000318571"/>
    </source>
</evidence>
<evidence type="ECO:0000256" key="2">
    <source>
        <dbReference type="ARBA" id="ARBA00022679"/>
    </source>
</evidence>
<name>A0A553P4A5_TIGCA</name>
<feature type="domain" description="Sulfotransferase" evidence="3">
    <location>
        <begin position="92"/>
        <end position="344"/>
    </location>
</feature>
<dbReference type="InterPro" id="IPR027417">
    <property type="entry name" value="P-loop_NTPase"/>
</dbReference>
<proteinExistence type="inferred from homology"/>
<gene>
    <name evidence="4" type="ORF">TCAL_01041</name>
</gene>
<dbReference type="AlphaFoldDB" id="A0A553P4A5"/>
<dbReference type="Proteomes" id="UP000318571">
    <property type="component" value="Chromosome 7"/>
</dbReference>
<comment type="similarity">
    <text evidence="1">Belongs to the sulfotransferase 1 family.</text>
</comment>
<comment type="caution">
    <text evidence="4">The sequence shown here is derived from an EMBL/GenBank/DDBJ whole genome shotgun (WGS) entry which is preliminary data.</text>
</comment>
<keyword evidence="2" id="KW-0808">Transferase</keyword>
<dbReference type="InterPro" id="IPR000863">
    <property type="entry name" value="Sulfotransferase_dom"/>
</dbReference>
<dbReference type="GO" id="GO:0008146">
    <property type="term" value="F:sulfotransferase activity"/>
    <property type="evidence" value="ECO:0007669"/>
    <property type="project" value="InterPro"/>
</dbReference>
<evidence type="ECO:0000256" key="1">
    <source>
        <dbReference type="ARBA" id="ARBA00005771"/>
    </source>
</evidence>
<accession>A0A553P4A5</accession>
<protein>
    <recommendedName>
        <fullName evidence="3">Sulfotransferase domain-containing protein</fullName>
    </recommendedName>
</protein>
<dbReference type="PANTHER" id="PTHR11783">
    <property type="entry name" value="SULFOTRANSFERASE SULT"/>
    <property type="match status" value="1"/>
</dbReference>
<dbReference type="Pfam" id="PF00685">
    <property type="entry name" value="Sulfotransfer_1"/>
    <property type="match status" value="1"/>
</dbReference>
<reference evidence="4 5" key="1">
    <citation type="journal article" date="2018" name="Nat. Ecol. Evol.">
        <title>Genomic signatures of mitonuclear coevolution across populations of Tigriopus californicus.</title>
        <authorList>
            <person name="Barreto F.S."/>
            <person name="Watson E.T."/>
            <person name="Lima T.G."/>
            <person name="Willett C.S."/>
            <person name="Edmands S."/>
            <person name="Li W."/>
            <person name="Burton R.S."/>
        </authorList>
    </citation>
    <scope>NUCLEOTIDE SEQUENCE [LARGE SCALE GENOMIC DNA]</scope>
    <source>
        <strain evidence="4 5">San Diego</strain>
    </source>
</reference>
<dbReference type="SUPFAM" id="SSF52540">
    <property type="entry name" value="P-loop containing nucleoside triphosphate hydrolases"/>
    <property type="match status" value="1"/>
</dbReference>
<sequence>MAPNSTITCPNLDLLEYPEPTKLSTNIYPFTWTPLSKEEKMKRREIYFAHGPWCVSPKASMLDLIVSTPGNVLMPRSFAKIAEDIYNFELRPDDVFVVTYPKCGTTWTQEMVWQILHGFDTKKAEESLLTRSPFLEMQALADPKVGSVMDDKVINSLEAARNLPSPRVIKTHLPLEMLPPNLLDICKVVFVARNPMDCSVSFYHHEKLVPQQGFAGSFDQYAELFRNGKNPMGDYFYHLKSGWTRRNHPNLEFIWFEDMKKDLDSIIRRLCSFLGYRLTEKSMAALEAHLHIDNFRKNKSVNMESNYNQESSNGSFIRKGTVGEWRKHFSEERIQDWKKWIQENTCHMEGLDFDI</sequence>